<name>A0A1G9DKF4_9GAMM</name>
<dbReference type="Proteomes" id="UP000199305">
    <property type="component" value="Unassembled WGS sequence"/>
</dbReference>
<protein>
    <recommendedName>
        <fullName evidence="4">Lipoprotein</fullName>
    </recommendedName>
</protein>
<dbReference type="AlphaFoldDB" id="A0A1G9DKF4"/>
<keyword evidence="1" id="KW-0732">Signal</keyword>
<keyword evidence="3" id="KW-1185">Reference proteome</keyword>
<evidence type="ECO:0008006" key="4">
    <source>
        <dbReference type="Google" id="ProtNLM"/>
    </source>
</evidence>
<organism evidence="2 3">
    <name type="scientific">Microbulbifer yueqingensis</name>
    <dbReference type="NCBI Taxonomy" id="658219"/>
    <lineage>
        <taxon>Bacteria</taxon>
        <taxon>Pseudomonadati</taxon>
        <taxon>Pseudomonadota</taxon>
        <taxon>Gammaproteobacteria</taxon>
        <taxon>Cellvibrionales</taxon>
        <taxon>Microbulbiferaceae</taxon>
        <taxon>Microbulbifer</taxon>
    </lineage>
</organism>
<dbReference type="EMBL" id="FNFH01000006">
    <property type="protein sequence ID" value="SDK64377.1"/>
    <property type="molecule type" value="Genomic_DNA"/>
</dbReference>
<feature type="signal peptide" evidence="1">
    <location>
        <begin position="1"/>
        <end position="22"/>
    </location>
</feature>
<feature type="chain" id="PRO_5011569296" description="Lipoprotein" evidence="1">
    <location>
        <begin position="23"/>
        <end position="167"/>
    </location>
</feature>
<evidence type="ECO:0000313" key="3">
    <source>
        <dbReference type="Proteomes" id="UP000199305"/>
    </source>
</evidence>
<sequence>MLNLNFWRAGRLALLTLFTGCAAPSGAPPVKSTGSPALSCIGDPAAGVIAREAAHREMAATFFQEGSRFQLRNLYTEDVQVLFNGKPIFDQCSGIAREIDSEARARQVLQLAGPEHWQKLVGTRVFACRNNRAGWFFFLRERDGYIGYAGKRQLPVFLVGIDCEPEP</sequence>
<evidence type="ECO:0000256" key="1">
    <source>
        <dbReference type="SAM" id="SignalP"/>
    </source>
</evidence>
<reference evidence="3" key="1">
    <citation type="submission" date="2016-10" db="EMBL/GenBank/DDBJ databases">
        <authorList>
            <person name="Varghese N."/>
            <person name="Submissions S."/>
        </authorList>
    </citation>
    <scope>NUCLEOTIDE SEQUENCE [LARGE SCALE GENOMIC DNA]</scope>
    <source>
        <strain evidence="3">CGMCC 1.10658</strain>
    </source>
</reference>
<proteinExistence type="predicted"/>
<gene>
    <name evidence="2" type="ORF">SAMN05216212_2845</name>
</gene>
<evidence type="ECO:0000313" key="2">
    <source>
        <dbReference type="EMBL" id="SDK64377.1"/>
    </source>
</evidence>
<accession>A0A1G9DKF4</accession>